<dbReference type="GO" id="GO:0070007">
    <property type="term" value="F:glutamic-type endopeptidase activity"/>
    <property type="evidence" value="ECO:0007669"/>
    <property type="project" value="InterPro"/>
</dbReference>
<evidence type="ECO:0000256" key="2">
    <source>
        <dbReference type="SAM" id="MobiDB-lite"/>
    </source>
</evidence>
<evidence type="ECO:0000313" key="4">
    <source>
        <dbReference type="EMBL" id="ETS81572.1"/>
    </source>
</evidence>
<dbReference type="InterPro" id="IPR013320">
    <property type="entry name" value="ConA-like_dom_sf"/>
</dbReference>
<feature type="signal peptide" evidence="3">
    <location>
        <begin position="1"/>
        <end position="17"/>
    </location>
</feature>
<dbReference type="eggNOG" id="ENOG502RYPY">
    <property type="taxonomic scope" value="Eukaryota"/>
</dbReference>
<dbReference type="Gene3D" id="2.60.120.700">
    <property type="entry name" value="Peptidase G1"/>
    <property type="match status" value="1"/>
</dbReference>
<dbReference type="GeneID" id="19271587"/>
<keyword evidence="3" id="KW-0732">Signal</keyword>
<dbReference type="OrthoDB" id="2862635at2759"/>
<dbReference type="AlphaFoldDB" id="W3X841"/>
<feature type="region of interest" description="Disordered" evidence="2">
    <location>
        <begin position="73"/>
        <end position="92"/>
    </location>
</feature>
<gene>
    <name evidence="4" type="ORF">PFICI_06574</name>
</gene>
<sequence length="309" mass="32236">MRLSLTVVNALVAAALAAPSPRPRSTLRARHARRTALRHGEFRDSPASLIYSSGSLDLLDSLLSAPESDSSSAAAASESSKNSTVSHPATSQKASTYVDYNDSWAGSVVTGTGMTGVSGSFVVPEPKIPTNGNQVSAQEHVASVWIGMDGYNCDGGLWQAGVDAGVDASGTFYYAWYEWYPSATVEIDLGGVTAGDTIIINMTSGGDYKTGQIVMENVRTGQTYTNTVSDSVALCSTAIDWIVEDLIVDSSTYGLADFGTVTFSDVQGTSTSGSVTLSGVHMLDIQDSAGTQLTSSSTTDNSVVVTYQS</sequence>
<dbReference type="InParanoid" id="W3X841"/>
<proteinExistence type="predicted"/>
<dbReference type="InterPro" id="IPR038656">
    <property type="entry name" value="Peptidase_G1_sf"/>
</dbReference>
<dbReference type="Proteomes" id="UP000030651">
    <property type="component" value="Unassembled WGS sequence"/>
</dbReference>
<feature type="chain" id="PRO_5004834373" description="Aspergillopepsin-2" evidence="3">
    <location>
        <begin position="18"/>
        <end position="309"/>
    </location>
</feature>
<dbReference type="GO" id="GO:0006508">
    <property type="term" value="P:proteolysis"/>
    <property type="evidence" value="ECO:0007669"/>
    <property type="project" value="InterPro"/>
</dbReference>
<protein>
    <recommendedName>
        <fullName evidence="6">Aspergillopepsin-2</fullName>
    </recommendedName>
</protein>
<feature type="active site" description="Proton acceptor" evidence="1">
    <location>
        <position position="244"/>
    </location>
</feature>
<dbReference type="PANTHER" id="PTHR37536">
    <property type="entry name" value="PUTATIVE (AFU_ORTHOLOGUE AFUA_3G02970)-RELATED"/>
    <property type="match status" value="1"/>
</dbReference>
<organism evidence="4 5">
    <name type="scientific">Pestalotiopsis fici (strain W106-1 / CGMCC3.15140)</name>
    <dbReference type="NCBI Taxonomy" id="1229662"/>
    <lineage>
        <taxon>Eukaryota</taxon>
        <taxon>Fungi</taxon>
        <taxon>Dikarya</taxon>
        <taxon>Ascomycota</taxon>
        <taxon>Pezizomycotina</taxon>
        <taxon>Sordariomycetes</taxon>
        <taxon>Xylariomycetidae</taxon>
        <taxon>Amphisphaeriales</taxon>
        <taxon>Sporocadaceae</taxon>
        <taxon>Pestalotiopsis</taxon>
    </lineage>
</organism>
<dbReference type="SUPFAM" id="SSF49899">
    <property type="entry name" value="Concanavalin A-like lectins/glucanases"/>
    <property type="match status" value="1"/>
</dbReference>
<name>W3X841_PESFW</name>
<dbReference type="EMBL" id="KI912112">
    <property type="protein sequence ID" value="ETS81572.1"/>
    <property type="molecule type" value="Genomic_DNA"/>
</dbReference>
<reference evidence="5" key="1">
    <citation type="journal article" date="2015" name="BMC Genomics">
        <title>Genomic and transcriptomic analysis of the endophytic fungus Pestalotiopsis fici reveals its lifestyle and high potential for synthesis of natural products.</title>
        <authorList>
            <person name="Wang X."/>
            <person name="Zhang X."/>
            <person name="Liu L."/>
            <person name="Xiang M."/>
            <person name="Wang W."/>
            <person name="Sun X."/>
            <person name="Che Y."/>
            <person name="Guo L."/>
            <person name="Liu G."/>
            <person name="Guo L."/>
            <person name="Wang C."/>
            <person name="Yin W.B."/>
            <person name="Stadler M."/>
            <person name="Zhang X."/>
            <person name="Liu X."/>
        </authorList>
    </citation>
    <scope>NUCLEOTIDE SEQUENCE [LARGE SCALE GENOMIC DNA]</scope>
    <source>
        <strain evidence="5">W106-1 / CGMCC3.15140</strain>
    </source>
</reference>
<dbReference type="PRINTS" id="PR00977">
    <property type="entry name" value="SCYTLDPTASE"/>
</dbReference>
<keyword evidence="5" id="KW-1185">Reference proteome</keyword>
<accession>W3X841</accession>
<dbReference type="HOGENOM" id="CLU_066466_0_0_1"/>
<dbReference type="Pfam" id="PF01828">
    <property type="entry name" value="Peptidase_A4"/>
    <property type="match status" value="1"/>
</dbReference>
<evidence type="ECO:0008006" key="6">
    <source>
        <dbReference type="Google" id="ProtNLM"/>
    </source>
</evidence>
<dbReference type="InterPro" id="IPR000250">
    <property type="entry name" value="Peptidase_G1"/>
</dbReference>
<dbReference type="CDD" id="cd13426">
    <property type="entry name" value="Peptidase_G1"/>
    <property type="match status" value="1"/>
</dbReference>
<evidence type="ECO:0000256" key="1">
    <source>
        <dbReference type="PIRSR" id="PIRSR600250-50"/>
    </source>
</evidence>
<evidence type="ECO:0000313" key="5">
    <source>
        <dbReference type="Proteomes" id="UP000030651"/>
    </source>
</evidence>
<evidence type="ECO:0000256" key="3">
    <source>
        <dbReference type="SAM" id="SignalP"/>
    </source>
</evidence>
<dbReference type="RefSeq" id="XP_007833346.1">
    <property type="nucleotide sequence ID" value="XM_007835155.1"/>
</dbReference>
<feature type="compositionally biased region" description="Polar residues" evidence="2">
    <location>
        <begin position="81"/>
        <end position="92"/>
    </location>
</feature>
<dbReference type="PANTHER" id="PTHR37536:SF1">
    <property type="entry name" value="ASPERGILLOPEPSIN, PUTAITVE (AFU_ORTHOLOGUE AFUA_7G01200)"/>
    <property type="match status" value="1"/>
</dbReference>
<dbReference type="KEGG" id="pfy:PFICI_06574"/>